<feature type="region of interest" description="Disordered" evidence="1">
    <location>
        <begin position="33"/>
        <end position="71"/>
    </location>
</feature>
<comment type="caution">
    <text evidence="2">The sequence shown here is derived from an EMBL/GenBank/DDBJ whole genome shotgun (WGS) entry which is preliminary data.</text>
</comment>
<feature type="compositionally biased region" description="Polar residues" evidence="1">
    <location>
        <begin position="33"/>
        <end position="46"/>
    </location>
</feature>
<evidence type="ECO:0000313" key="2">
    <source>
        <dbReference type="EMBL" id="KAF2265592.1"/>
    </source>
</evidence>
<reference evidence="3" key="1">
    <citation type="journal article" date="2020" name="Stud. Mycol.">
        <title>101 Dothideomycetes genomes: A test case for predicting lifestyles and emergence of pathogens.</title>
        <authorList>
            <person name="Haridas S."/>
            <person name="Albert R."/>
            <person name="Binder M."/>
            <person name="Bloem J."/>
            <person name="LaButti K."/>
            <person name="Salamov A."/>
            <person name="Andreopoulos B."/>
            <person name="Baker S."/>
            <person name="Barry K."/>
            <person name="Bills G."/>
            <person name="Bluhm B."/>
            <person name="Cannon C."/>
            <person name="Castanera R."/>
            <person name="Culley D."/>
            <person name="Daum C."/>
            <person name="Ezra D."/>
            <person name="Gonzalez J."/>
            <person name="Henrissat B."/>
            <person name="Kuo A."/>
            <person name="Liang C."/>
            <person name="Lipzen A."/>
            <person name="Lutzoni F."/>
            <person name="Magnuson J."/>
            <person name="Mondo S."/>
            <person name="Nolan M."/>
            <person name="Ohm R."/>
            <person name="Pangilinan J."/>
            <person name="Park H.-J."/>
            <person name="Ramirez L."/>
            <person name="Alfaro M."/>
            <person name="Sun H."/>
            <person name="Tritt A."/>
            <person name="Yoshinaga Y."/>
            <person name="Zwiers L.-H."/>
            <person name="Turgeon B."/>
            <person name="Goodwin S."/>
            <person name="Spatafora J."/>
            <person name="Crous P."/>
            <person name="Grigoriev I."/>
        </authorList>
    </citation>
    <scope>NUCLEOTIDE SEQUENCE [LARGE SCALE GENOMIC DNA]</scope>
    <source>
        <strain evidence="3">CBS 304.66</strain>
    </source>
</reference>
<dbReference type="EMBL" id="ML986604">
    <property type="protein sequence ID" value="KAF2265592.1"/>
    <property type="molecule type" value="Genomic_DNA"/>
</dbReference>
<protein>
    <submittedName>
        <fullName evidence="2">Uncharacterized protein</fullName>
    </submittedName>
</protein>
<keyword evidence="3" id="KW-1185">Reference proteome</keyword>
<organism evidence="2 3">
    <name type="scientific">Lojkania enalia</name>
    <dbReference type="NCBI Taxonomy" id="147567"/>
    <lineage>
        <taxon>Eukaryota</taxon>
        <taxon>Fungi</taxon>
        <taxon>Dikarya</taxon>
        <taxon>Ascomycota</taxon>
        <taxon>Pezizomycotina</taxon>
        <taxon>Dothideomycetes</taxon>
        <taxon>Pleosporomycetidae</taxon>
        <taxon>Pleosporales</taxon>
        <taxon>Pleosporales incertae sedis</taxon>
        <taxon>Lojkania</taxon>
    </lineage>
</organism>
<proteinExistence type="predicted"/>
<accession>A0A9P4KD38</accession>
<dbReference type="AlphaFoldDB" id="A0A9P4KD38"/>
<gene>
    <name evidence="2" type="ORF">CC78DRAFT_180889</name>
</gene>
<evidence type="ECO:0000313" key="3">
    <source>
        <dbReference type="Proteomes" id="UP000800093"/>
    </source>
</evidence>
<dbReference type="Proteomes" id="UP000800093">
    <property type="component" value="Unassembled WGS sequence"/>
</dbReference>
<evidence type="ECO:0000256" key="1">
    <source>
        <dbReference type="SAM" id="MobiDB-lite"/>
    </source>
</evidence>
<name>A0A9P4KD38_9PLEO</name>
<sequence length="201" mass="22140">MILRTRPMRFSGRLALTAGPLFDTAAARPCITKNNHATNRQLPSNDQSRRVESALARRTATRPRDKELAGELEVTTSTPRCPCLCGRTATVQYTPRVADCETRRQLAIWEKCTLSQIDYHLFVTYTSIDSGAWPGTLLTAARMVELNGDIPTTDTCTRAALGDLATLFCFFVPCQNQNPGTFLPSEVSSRSETPRLAGLTT</sequence>